<accession>A0A0D2A6P8</accession>
<dbReference type="RefSeq" id="XP_016212124.1">
    <property type="nucleotide sequence ID" value="XM_016360042.1"/>
</dbReference>
<evidence type="ECO:0008006" key="4">
    <source>
        <dbReference type="Google" id="ProtNLM"/>
    </source>
</evidence>
<sequence length="443" mass="51284">MKRERTLRQELELYGFADGSPFVDSVTTPYDLEAEYDAKLWRFGPELRSVHDGRPKYPAASLLGLPVELRLQILQYLLPDEQEYRIRDLKTRCRPNGTIQLLRDARKGRWHGVPIRKREERLEEYLRVVQAWYSALRKDLEPCHVAVMRVNHQLYSECARIVYRNKTFNGELVLNELRICSREFLLGSSQCDLGMIESQLRHVADLRIAVDASDDFCPSKIGAAHDCVRAGCHRKRMDGVRNFAEFLAQCVGLSCLEIDIKSIEYSVAICRRPVIKRELRGAESRILEFARPFAAIRGLAYAEFTVNSERPRNFQNSRAEFCAELDDMSKLMKSNEPAAGRNDLPLIKTAFDGIFTTNLDYREVMKQRLDLDVDDLRDKCWQACEKGDKKRILEHYKELSRAWEEQKRLIDGLMMQIEEMASDASSKRERKKTAARKATPLSP</sequence>
<dbReference type="OrthoDB" id="3907744at2759"/>
<gene>
    <name evidence="2" type="ORF">PV09_06407</name>
</gene>
<proteinExistence type="predicted"/>
<protein>
    <recommendedName>
        <fullName evidence="4">F-box domain-containing protein</fullName>
    </recommendedName>
</protein>
<reference evidence="2 3" key="1">
    <citation type="submission" date="2015-01" db="EMBL/GenBank/DDBJ databases">
        <title>The Genome Sequence of Ochroconis gallopava CBS43764.</title>
        <authorList>
            <consortium name="The Broad Institute Genomics Platform"/>
            <person name="Cuomo C."/>
            <person name="de Hoog S."/>
            <person name="Gorbushina A."/>
            <person name="Stielow B."/>
            <person name="Teixiera M."/>
            <person name="Abouelleil A."/>
            <person name="Chapman S.B."/>
            <person name="Priest M."/>
            <person name="Young S.K."/>
            <person name="Wortman J."/>
            <person name="Nusbaum C."/>
            <person name="Birren B."/>
        </authorList>
    </citation>
    <scope>NUCLEOTIDE SEQUENCE [LARGE SCALE GENOMIC DNA]</scope>
    <source>
        <strain evidence="2 3">CBS 43764</strain>
    </source>
</reference>
<evidence type="ECO:0000256" key="1">
    <source>
        <dbReference type="SAM" id="MobiDB-lite"/>
    </source>
</evidence>
<dbReference type="EMBL" id="KN847550">
    <property type="protein sequence ID" value="KIW02255.1"/>
    <property type="molecule type" value="Genomic_DNA"/>
</dbReference>
<dbReference type="AlphaFoldDB" id="A0A0D2A6P8"/>
<dbReference type="GeneID" id="27314380"/>
<dbReference type="HOGENOM" id="CLU_618482_0_0_1"/>
<feature type="region of interest" description="Disordered" evidence="1">
    <location>
        <begin position="421"/>
        <end position="443"/>
    </location>
</feature>
<dbReference type="InParanoid" id="A0A0D2A6P8"/>
<dbReference type="VEuPathDB" id="FungiDB:PV09_06407"/>
<evidence type="ECO:0000313" key="2">
    <source>
        <dbReference type="EMBL" id="KIW02255.1"/>
    </source>
</evidence>
<evidence type="ECO:0000313" key="3">
    <source>
        <dbReference type="Proteomes" id="UP000053259"/>
    </source>
</evidence>
<name>A0A0D2A6P8_9PEZI</name>
<organism evidence="2 3">
    <name type="scientific">Verruconis gallopava</name>
    <dbReference type="NCBI Taxonomy" id="253628"/>
    <lineage>
        <taxon>Eukaryota</taxon>
        <taxon>Fungi</taxon>
        <taxon>Dikarya</taxon>
        <taxon>Ascomycota</taxon>
        <taxon>Pezizomycotina</taxon>
        <taxon>Dothideomycetes</taxon>
        <taxon>Pleosporomycetidae</taxon>
        <taxon>Venturiales</taxon>
        <taxon>Sympoventuriaceae</taxon>
        <taxon>Verruconis</taxon>
    </lineage>
</organism>
<dbReference type="Proteomes" id="UP000053259">
    <property type="component" value="Unassembled WGS sequence"/>
</dbReference>
<keyword evidence="3" id="KW-1185">Reference proteome</keyword>